<keyword evidence="6 12" id="KW-0808">Transferase</keyword>
<evidence type="ECO:0000256" key="1">
    <source>
        <dbReference type="ARBA" id="ARBA00001936"/>
    </source>
</evidence>
<sequence length="467" mass="54123">MAVEPMSLASQSEVMDTDDPKEEVSDYGDDVMVDGDDIIINGDELDQIFPPAKLDPPPTFLNGSKMQLDENDPIMLLRVFYQRLFPYKTYFQWLNYDTAPTKNFTNREFSFTLASDVYIRYNSFQDADELRKEINKLQPVKIDIGAIYTARPKDKKTIRPQAFQPVEKELVFDIDMTDYDEVRTCCSGGNICEKCWEFMTISIRIIDAALREDFGFSHLLWVYSGRRGVHCWVCDERARKLTNDSRKSIVQYLEVIKGGAQQAKKVKLPTILHPSLKRSLGILKEHFEGLVLNNQRVLDEPENWNKVLQIVPDHAIRETLDSKWQKSSRTNTAMLKWEDLKNEIGDGKGEVLVREIMFQYCYPRLDEKVTMQINHLLKSPFCVHPKTNRVCVPIDPARCKDFDPFKVPTLAQLNKEINEYNGGEKRIADYEKTSLKPYMKIFDDFVNGLMKESLQNKKNESAVSMEF</sequence>
<feature type="region of interest" description="Disordered" evidence="13">
    <location>
        <begin position="1"/>
        <end position="28"/>
    </location>
</feature>
<dbReference type="GO" id="GO:0006269">
    <property type="term" value="P:DNA replication, synthesis of primer"/>
    <property type="evidence" value="ECO:0007669"/>
    <property type="project" value="UniProtKB-KW"/>
</dbReference>
<dbReference type="Gene3D" id="3.90.920.10">
    <property type="entry name" value="DNA primase, PRIM domain"/>
    <property type="match status" value="1"/>
</dbReference>
<evidence type="ECO:0000313" key="14">
    <source>
        <dbReference type="EMBL" id="RUO96978.1"/>
    </source>
</evidence>
<dbReference type="EMBL" id="RBNI01018967">
    <property type="protein sequence ID" value="RUO96978.1"/>
    <property type="molecule type" value="Genomic_DNA"/>
</dbReference>
<evidence type="ECO:0000256" key="11">
    <source>
        <dbReference type="ARBA" id="ARBA00023163"/>
    </source>
</evidence>
<keyword evidence="7" id="KW-0548">Nucleotidyltransferase</keyword>
<dbReference type="NCBIfam" id="TIGR00335">
    <property type="entry name" value="primase_sml"/>
    <property type="match status" value="1"/>
</dbReference>
<keyword evidence="10" id="KW-0862">Zinc</keyword>
<evidence type="ECO:0000256" key="4">
    <source>
        <dbReference type="ARBA" id="ARBA00022478"/>
    </source>
</evidence>
<dbReference type="Pfam" id="PF01896">
    <property type="entry name" value="DNA_primase_S"/>
    <property type="match status" value="1"/>
</dbReference>
<dbReference type="GO" id="GO:0005658">
    <property type="term" value="C:alpha DNA polymerase:primase complex"/>
    <property type="evidence" value="ECO:0007669"/>
    <property type="project" value="UniProtKB-ARBA"/>
</dbReference>
<keyword evidence="8 12" id="KW-0235">DNA replication</keyword>
<dbReference type="InterPro" id="IPR002755">
    <property type="entry name" value="DNA_primase_S"/>
</dbReference>
<dbReference type="GO" id="GO:0003899">
    <property type="term" value="F:DNA-directed RNA polymerase activity"/>
    <property type="evidence" value="ECO:0007669"/>
    <property type="project" value="InterPro"/>
</dbReference>
<evidence type="ECO:0000256" key="5">
    <source>
        <dbReference type="ARBA" id="ARBA00022515"/>
    </source>
</evidence>
<evidence type="ECO:0000256" key="3">
    <source>
        <dbReference type="ARBA" id="ARBA00009762"/>
    </source>
</evidence>
<protein>
    <recommendedName>
        <fullName evidence="12">DNA primase</fullName>
        <ecNumber evidence="12">2.7.7.-</ecNumber>
    </recommendedName>
</protein>
<dbReference type="OrthoDB" id="19606at2759"/>
<keyword evidence="11" id="KW-0804">Transcription</keyword>
<keyword evidence="4 12" id="KW-0240">DNA-directed RNA polymerase</keyword>
<organism evidence="14 15">
    <name type="scientific">Jimgerdemannia flammicorona</name>
    <dbReference type="NCBI Taxonomy" id="994334"/>
    <lineage>
        <taxon>Eukaryota</taxon>
        <taxon>Fungi</taxon>
        <taxon>Fungi incertae sedis</taxon>
        <taxon>Mucoromycota</taxon>
        <taxon>Mucoromycotina</taxon>
        <taxon>Endogonomycetes</taxon>
        <taxon>Endogonales</taxon>
        <taxon>Endogonaceae</taxon>
        <taxon>Jimgerdemannia</taxon>
    </lineage>
</organism>
<evidence type="ECO:0000256" key="7">
    <source>
        <dbReference type="ARBA" id="ARBA00022695"/>
    </source>
</evidence>
<evidence type="ECO:0000256" key="10">
    <source>
        <dbReference type="ARBA" id="ARBA00022833"/>
    </source>
</evidence>
<evidence type="ECO:0000256" key="9">
    <source>
        <dbReference type="ARBA" id="ARBA00022723"/>
    </source>
</evidence>
<evidence type="ECO:0000256" key="2">
    <source>
        <dbReference type="ARBA" id="ARBA00001946"/>
    </source>
</evidence>
<evidence type="ECO:0000256" key="13">
    <source>
        <dbReference type="SAM" id="MobiDB-lite"/>
    </source>
</evidence>
<evidence type="ECO:0000256" key="12">
    <source>
        <dbReference type="RuleBase" id="RU003514"/>
    </source>
</evidence>
<evidence type="ECO:0000313" key="15">
    <source>
        <dbReference type="Proteomes" id="UP000268093"/>
    </source>
</evidence>
<keyword evidence="9" id="KW-0479">Metal-binding</keyword>
<name>A0A433A2Q7_9FUNG</name>
<comment type="cofactor">
    <cofactor evidence="2">
        <name>Mg(2+)</name>
        <dbReference type="ChEBI" id="CHEBI:18420"/>
    </cofactor>
</comment>
<proteinExistence type="inferred from homology"/>
<dbReference type="CDD" id="cd04860">
    <property type="entry name" value="AE_Prim_S"/>
    <property type="match status" value="1"/>
</dbReference>
<dbReference type="InterPro" id="IPR014052">
    <property type="entry name" value="DNA_primase_ssu_euk/arc"/>
</dbReference>
<dbReference type="SUPFAM" id="SSF56747">
    <property type="entry name" value="Prim-pol domain"/>
    <property type="match status" value="1"/>
</dbReference>
<reference evidence="14 15" key="1">
    <citation type="journal article" date="2018" name="New Phytol.">
        <title>Phylogenomics of Endogonaceae and evolution of mycorrhizas within Mucoromycota.</title>
        <authorList>
            <person name="Chang Y."/>
            <person name="Desiro A."/>
            <person name="Na H."/>
            <person name="Sandor L."/>
            <person name="Lipzen A."/>
            <person name="Clum A."/>
            <person name="Barry K."/>
            <person name="Grigoriev I.V."/>
            <person name="Martin F.M."/>
            <person name="Stajich J.E."/>
            <person name="Smith M.E."/>
            <person name="Bonito G."/>
            <person name="Spatafora J.W."/>
        </authorList>
    </citation>
    <scope>NUCLEOTIDE SEQUENCE [LARGE SCALE GENOMIC DNA]</scope>
    <source>
        <strain evidence="14 15">GMNB39</strain>
    </source>
</reference>
<comment type="cofactor">
    <cofactor evidence="1">
        <name>Mn(2+)</name>
        <dbReference type="ChEBI" id="CHEBI:29035"/>
    </cofactor>
</comment>
<keyword evidence="15" id="KW-1185">Reference proteome</keyword>
<gene>
    <name evidence="14" type="ORF">BC936DRAFT_141183</name>
</gene>
<dbReference type="Proteomes" id="UP000268093">
    <property type="component" value="Unassembled WGS sequence"/>
</dbReference>
<keyword evidence="5 12" id="KW-0639">Primosome</keyword>
<accession>A0A433A2Q7</accession>
<dbReference type="GO" id="GO:0046872">
    <property type="term" value="F:metal ion binding"/>
    <property type="evidence" value="ECO:0007669"/>
    <property type="project" value="UniProtKB-KW"/>
</dbReference>
<dbReference type="EC" id="2.7.7.-" evidence="12"/>
<evidence type="ECO:0000256" key="8">
    <source>
        <dbReference type="ARBA" id="ARBA00022705"/>
    </source>
</evidence>
<evidence type="ECO:0000256" key="6">
    <source>
        <dbReference type="ARBA" id="ARBA00022679"/>
    </source>
</evidence>
<dbReference type="AlphaFoldDB" id="A0A433A2Q7"/>
<dbReference type="PANTHER" id="PTHR10536">
    <property type="entry name" value="DNA PRIMASE SMALL SUBUNIT"/>
    <property type="match status" value="1"/>
</dbReference>
<comment type="similarity">
    <text evidence="3 12">Belongs to the eukaryotic-type primase small subunit family.</text>
</comment>
<comment type="caution">
    <text evidence="14">The sequence shown here is derived from an EMBL/GenBank/DDBJ whole genome shotgun (WGS) entry which is preliminary data.</text>
</comment>
<dbReference type="FunFam" id="3.90.920.10:FF:000001">
    <property type="entry name" value="DNA primase"/>
    <property type="match status" value="1"/>
</dbReference>
<feature type="compositionally biased region" description="Acidic residues" evidence="13">
    <location>
        <begin position="15"/>
        <end position="28"/>
    </location>
</feature>